<dbReference type="AlphaFoldDB" id="A0AB34XYQ3"/>
<evidence type="ECO:0000313" key="4">
    <source>
        <dbReference type="Proteomes" id="UP000076989"/>
    </source>
</evidence>
<accession>A0AB34XYQ3</accession>
<dbReference type="InterPro" id="IPR021361">
    <property type="entry name" value="Tad2-like_dom"/>
</dbReference>
<dbReference type="Proteomes" id="UP000076989">
    <property type="component" value="Unassembled WGS sequence"/>
</dbReference>
<reference evidence="3 4" key="1">
    <citation type="submission" date="2016-03" db="EMBL/GenBank/DDBJ databases">
        <title>Comparative genomics of 54 Lactobacillus plantarum strains reveals genomic uncoupling from niche constraints.</title>
        <authorList>
            <person name="Martino M.E."/>
        </authorList>
    </citation>
    <scope>NUCLEOTIDE SEQUENCE [LARGE SCALE GENOMIC DNA]</scope>
    <source>
        <strain evidence="3 4">Nizo2260</strain>
    </source>
</reference>
<feature type="compositionally biased region" description="Basic and acidic residues" evidence="1">
    <location>
        <begin position="1"/>
        <end position="12"/>
    </location>
</feature>
<proteinExistence type="predicted"/>
<feature type="domain" description="Thoeris anti-defense 2-like" evidence="2">
    <location>
        <begin position="1"/>
        <end position="66"/>
    </location>
</feature>
<dbReference type="EMBL" id="LUWI01000029">
    <property type="protein sequence ID" value="KZU02584.1"/>
    <property type="molecule type" value="Genomic_DNA"/>
</dbReference>
<organism evidence="3 4">
    <name type="scientific">Lactiplantibacillus plantarum</name>
    <name type="common">Lactobacillus plantarum</name>
    <dbReference type="NCBI Taxonomy" id="1590"/>
    <lineage>
        <taxon>Bacteria</taxon>
        <taxon>Bacillati</taxon>
        <taxon>Bacillota</taxon>
        <taxon>Bacilli</taxon>
        <taxon>Lactobacillales</taxon>
        <taxon>Lactobacillaceae</taxon>
        <taxon>Lactiplantibacillus</taxon>
    </lineage>
</organism>
<comment type="caution">
    <text evidence="3">The sequence shown here is derived from an EMBL/GenBank/DDBJ whole genome shotgun (WGS) entry which is preliminary data.</text>
</comment>
<protein>
    <recommendedName>
        <fullName evidence="2">Thoeris anti-defense 2-like domain-containing protein</fullName>
    </recommendedName>
</protein>
<evidence type="ECO:0000259" key="2">
    <source>
        <dbReference type="Pfam" id="PF11195"/>
    </source>
</evidence>
<gene>
    <name evidence="3" type="ORF">Nizo2260_2225</name>
</gene>
<name>A0AB34XYQ3_LACPN</name>
<dbReference type="Pfam" id="PF11195">
    <property type="entry name" value="Tad2-like"/>
    <property type="match status" value="1"/>
</dbReference>
<feature type="region of interest" description="Disordered" evidence="1">
    <location>
        <begin position="1"/>
        <end position="23"/>
    </location>
</feature>
<evidence type="ECO:0000313" key="3">
    <source>
        <dbReference type="EMBL" id="KZU02584.1"/>
    </source>
</evidence>
<evidence type="ECO:0000256" key="1">
    <source>
        <dbReference type="SAM" id="MobiDB-lite"/>
    </source>
</evidence>
<dbReference type="RefSeq" id="WP_003644550.1">
    <property type="nucleotide sequence ID" value="NZ_CAKMBJ010000003.1"/>
</dbReference>
<sequence length="67" mass="7471">MKISKAIKEAQKSGRGIARHSNEPRPCIYIPTNTSAGIIVLPNYQQAFVRWAPSLDDLTAKDWFVIG</sequence>